<accession>A0A139SUX1</accession>
<keyword evidence="2" id="KW-1185">Reference proteome</keyword>
<organism evidence="1 2">
    <name type="scientific">Ventosimonas gracilis</name>
    <dbReference type="NCBI Taxonomy" id="1680762"/>
    <lineage>
        <taxon>Bacteria</taxon>
        <taxon>Pseudomonadati</taxon>
        <taxon>Pseudomonadota</taxon>
        <taxon>Gammaproteobacteria</taxon>
        <taxon>Pseudomonadales</taxon>
        <taxon>Ventosimonadaceae</taxon>
        <taxon>Ventosimonas</taxon>
    </lineage>
</organism>
<gene>
    <name evidence="1" type="ORF">AXE65_02335</name>
</gene>
<dbReference type="Proteomes" id="UP000072660">
    <property type="component" value="Unassembled WGS sequence"/>
</dbReference>
<protein>
    <submittedName>
        <fullName evidence="1">Uncharacterized protein</fullName>
    </submittedName>
</protein>
<comment type="caution">
    <text evidence="1">The sequence shown here is derived from an EMBL/GenBank/DDBJ whole genome shotgun (WGS) entry which is preliminary data.</text>
</comment>
<proteinExistence type="predicted"/>
<dbReference type="RefSeq" id="WP_068390032.1">
    <property type="nucleotide sequence ID" value="NZ_LSZO01000149.1"/>
</dbReference>
<dbReference type="EMBL" id="LSZO01000149">
    <property type="protein sequence ID" value="KXU38250.1"/>
    <property type="molecule type" value="Genomic_DNA"/>
</dbReference>
<evidence type="ECO:0000313" key="2">
    <source>
        <dbReference type="Proteomes" id="UP000072660"/>
    </source>
</evidence>
<name>A0A139SUX1_9GAMM</name>
<dbReference type="AlphaFoldDB" id="A0A139SUX1"/>
<evidence type="ECO:0000313" key="1">
    <source>
        <dbReference type="EMBL" id="KXU38250.1"/>
    </source>
</evidence>
<sequence>MNTQAELIFEQNAQQIMLEEPAVYRRKAVQQLINNNREVCVEMLMAVANLVDYTKDEIHHSEPMERLVQYTDWLNYCAKQEAIIYAKEERRLAEMHRKFLLKDDSHANPTT</sequence>
<reference evidence="1 2" key="1">
    <citation type="submission" date="2016-02" db="EMBL/GenBank/DDBJ databases">
        <authorList>
            <person name="Wen L."/>
            <person name="He K."/>
            <person name="Yang H."/>
        </authorList>
    </citation>
    <scope>NUCLEOTIDE SEQUENCE [LARGE SCALE GENOMIC DNA]</scope>
    <source>
        <strain evidence="1 2">CV58</strain>
    </source>
</reference>